<evidence type="ECO:0000313" key="13">
    <source>
        <dbReference type="Proteomes" id="UP000461276"/>
    </source>
</evidence>
<proteinExistence type="predicted"/>
<dbReference type="AlphaFoldDB" id="A0A3R6GXM9"/>
<feature type="domain" description="Nitroreductase" evidence="4">
    <location>
        <begin position="8"/>
        <end position="185"/>
    </location>
</feature>
<dbReference type="Proteomes" id="UP000461276">
    <property type="component" value="Unassembled WGS sequence"/>
</dbReference>
<evidence type="ECO:0000313" key="8">
    <source>
        <dbReference type="EMBL" id="RHD76582.1"/>
    </source>
</evidence>
<dbReference type="Proteomes" id="UP000315827">
    <property type="component" value="Unassembled WGS sequence"/>
</dbReference>
<dbReference type="Proteomes" id="UP000441358">
    <property type="component" value="Unassembled WGS sequence"/>
</dbReference>
<dbReference type="Gene3D" id="3.40.109.10">
    <property type="entry name" value="NADH Oxidase"/>
    <property type="match status" value="1"/>
</dbReference>
<reference evidence="8 10" key="1">
    <citation type="submission" date="2018-08" db="EMBL/GenBank/DDBJ databases">
        <title>A genome reference for cultivated species of the human gut microbiota.</title>
        <authorList>
            <person name="Zou Y."/>
            <person name="Xue W."/>
            <person name="Luo G."/>
        </authorList>
    </citation>
    <scope>NUCLEOTIDE SEQUENCE [LARGE SCALE GENOMIC DNA]</scope>
    <source>
        <strain evidence="8 10">AM30-4</strain>
    </source>
</reference>
<reference evidence="9 11" key="3">
    <citation type="submission" date="2019-07" db="EMBL/GenBank/DDBJ databases">
        <title>Genome sequencing of Parabacteroides distasonis iSURF_7.</title>
        <authorList>
            <person name="Degefu H.N."/>
            <person name="Ruoff K.L."/>
            <person name="Price C.E."/>
            <person name="Valls R.A."/>
            <person name="O'Toole G.A."/>
        </authorList>
    </citation>
    <scope>NUCLEOTIDE SEQUENCE [LARGE SCALE GENOMIC DNA]</scope>
    <source>
        <strain evidence="9 11">CFPLTA003_1B</strain>
    </source>
</reference>
<protein>
    <submittedName>
        <fullName evidence="5 9">Nitroreductase</fullName>
    </submittedName>
</protein>
<dbReference type="InterPro" id="IPR050627">
    <property type="entry name" value="Nitroreductase/BluB"/>
</dbReference>
<evidence type="ECO:0000256" key="1">
    <source>
        <dbReference type="ARBA" id="ARBA00022630"/>
    </source>
</evidence>
<dbReference type="InterPro" id="IPR000415">
    <property type="entry name" value="Nitroreductase-like"/>
</dbReference>
<dbReference type="InterPro" id="IPR029479">
    <property type="entry name" value="Nitroreductase"/>
</dbReference>
<evidence type="ECO:0000313" key="14">
    <source>
        <dbReference type="Proteomes" id="UP000501982"/>
    </source>
</evidence>
<evidence type="ECO:0000313" key="5">
    <source>
        <dbReference type="EMBL" id="MRY93218.1"/>
    </source>
</evidence>
<dbReference type="Pfam" id="PF00881">
    <property type="entry name" value="Nitroreductase"/>
    <property type="match status" value="1"/>
</dbReference>
<dbReference type="EMBL" id="VOHW01000002">
    <property type="protein sequence ID" value="TWV63469.1"/>
    <property type="molecule type" value="Genomic_DNA"/>
</dbReference>
<keyword evidence="3" id="KW-0560">Oxidoreductase</keyword>
<keyword evidence="2" id="KW-0288">FMN</keyword>
<evidence type="ECO:0000259" key="4">
    <source>
        <dbReference type="Pfam" id="PF00881"/>
    </source>
</evidence>
<dbReference type="SUPFAM" id="SSF55469">
    <property type="entry name" value="FMN-dependent nitroreductase-like"/>
    <property type="match status" value="1"/>
</dbReference>
<evidence type="ECO:0000256" key="3">
    <source>
        <dbReference type="ARBA" id="ARBA00023002"/>
    </source>
</evidence>
<accession>A0A3R6GXM9</accession>
<evidence type="ECO:0000313" key="11">
    <source>
        <dbReference type="Proteomes" id="UP000315827"/>
    </source>
</evidence>
<gene>
    <name evidence="8" type="ORF">DW782_07470</name>
    <name evidence="9" type="ORF">FSA05_04870</name>
    <name evidence="6" type="ORF">GKD66_14400</name>
    <name evidence="5" type="ORF">GKD67_08255</name>
    <name evidence="7" type="ORF">HHO38_22375</name>
</gene>
<evidence type="ECO:0000313" key="9">
    <source>
        <dbReference type="EMBL" id="TWV63469.1"/>
    </source>
</evidence>
<evidence type="ECO:0000313" key="10">
    <source>
        <dbReference type="Proteomes" id="UP000284660"/>
    </source>
</evidence>
<evidence type="ECO:0000256" key="2">
    <source>
        <dbReference type="ARBA" id="ARBA00022643"/>
    </source>
</evidence>
<sequence>MDFYQVLEKRRTIRDFSNKEVTDEVLEKVLSAAFKAPTNDHLRQFEFIVVRGQENIARLISPVAENTKTIQQTQLKAAENVMDKDGYAMFVDALPKQQRMLIQSNCLILPFFRQKDYPLCKPADQSSLNYFASAWAAVENILLAATAEGLACAFRIPIGNEPEYVKHLVNAPAEYEFTCFLAIGYAAEDAHICKQKDIRVKERIHKNIW</sequence>
<reference evidence="12 13" key="2">
    <citation type="journal article" date="2019" name="Nat. Med.">
        <title>A library of human gut bacterial isolates paired with longitudinal multiomics data enables mechanistic microbiome research.</title>
        <authorList>
            <person name="Poyet M."/>
            <person name="Groussin M."/>
            <person name="Gibbons S.M."/>
            <person name="Avila-Pacheco J."/>
            <person name="Jiang X."/>
            <person name="Kearney S.M."/>
            <person name="Perrotta A.R."/>
            <person name="Berdy B."/>
            <person name="Zhao S."/>
            <person name="Lieberman T.D."/>
            <person name="Swanson P.K."/>
            <person name="Smith M."/>
            <person name="Roesemann S."/>
            <person name="Alexander J.E."/>
            <person name="Rich S.A."/>
            <person name="Livny J."/>
            <person name="Vlamakis H."/>
            <person name="Clish C."/>
            <person name="Bullock K."/>
            <person name="Deik A."/>
            <person name="Scott J."/>
            <person name="Pierce K.A."/>
            <person name="Xavier R.J."/>
            <person name="Alm E.J."/>
        </authorList>
    </citation>
    <scope>NUCLEOTIDE SEQUENCE [LARGE SCALE GENOMIC DNA]</scope>
    <source>
        <strain evidence="6 12">BIOML-A32</strain>
        <strain evidence="5 13">BIOML-A9</strain>
    </source>
</reference>
<evidence type="ECO:0000313" key="6">
    <source>
        <dbReference type="EMBL" id="MRZ51393.1"/>
    </source>
</evidence>
<dbReference type="EMBL" id="CP051672">
    <property type="protein sequence ID" value="QJE30855.1"/>
    <property type="molecule type" value="Genomic_DNA"/>
</dbReference>
<dbReference type="EMBL" id="WKMY01000004">
    <property type="protein sequence ID" value="MRY93218.1"/>
    <property type="molecule type" value="Genomic_DNA"/>
</dbReference>
<dbReference type="Proteomes" id="UP000284660">
    <property type="component" value="Unassembled WGS sequence"/>
</dbReference>
<evidence type="ECO:0000313" key="7">
    <source>
        <dbReference type="EMBL" id="QJE30855.1"/>
    </source>
</evidence>
<dbReference type="PANTHER" id="PTHR23026:SF90">
    <property type="entry name" value="IODOTYROSINE DEIODINASE 1"/>
    <property type="match status" value="1"/>
</dbReference>
<dbReference type="GO" id="GO:0016491">
    <property type="term" value="F:oxidoreductase activity"/>
    <property type="evidence" value="ECO:0007669"/>
    <property type="project" value="UniProtKB-KW"/>
</dbReference>
<dbReference type="CDD" id="cd02062">
    <property type="entry name" value="Nitro_FMN_reductase"/>
    <property type="match status" value="1"/>
</dbReference>
<reference evidence="7 14" key="4">
    <citation type="submission" date="2020-04" db="EMBL/GenBank/DDBJ databases">
        <title>Complete Genomes and Methylome analysis of CBBP consortium that reverse antibiotic-induced susceptibility to vancomycin-resistant Enterococcus faecium infection.</title>
        <authorList>
            <person name="Fomenkov A."/>
            <person name="Zhang Z."/>
            <person name="Pamer E."/>
            <person name="Roberts R.J."/>
        </authorList>
    </citation>
    <scope>NUCLEOTIDE SEQUENCE [LARGE SCALE GENOMIC DNA]</scope>
    <source>
        <strain evidence="14">CBBP</strain>
        <strain evidence="7">CBBP-1</strain>
    </source>
</reference>
<keyword evidence="1" id="KW-0285">Flavoprotein</keyword>
<dbReference type="EMBL" id="WKMC01000010">
    <property type="protein sequence ID" value="MRZ51393.1"/>
    <property type="molecule type" value="Genomic_DNA"/>
</dbReference>
<dbReference type="PANTHER" id="PTHR23026">
    <property type="entry name" value="NADPH NITROREDUCTASE"/>
    <property type="match status" value="1"/>
</dbReference>
<dbReference type="EMBL" id="QSJN01000003">
    <property type="protein sequence ID" value="RHD76582.1"/>
    <property type="molecule type" value="Genomic_DNA"/>
</dbReference>
<dbReference type="Proteomes" id="UP000501982">
    <property type="component" value="Chromosome"/>
</dbReference>
<name>A0A3R6GXM9_PARDI</name>
<dbReference type="RefSeq" id="WP_008780098.1">
    <property type="nucleotide sequence ID" value="NZ_BAABYH010000001.1"/>
</dbReference>
<organism evidence="9 11">
    <name type="scientific">Parabacteroides distasonis</name>
    <dbReference type="NCBI Taxonomy" id="823"/>
    <lineage>
        <taxon>Bacteria</taxon>
        <taxon>Pseudomonadati</taxon>
        <taxon>Bacteroidota</taxon>
        <taxon>Bacteroidia</taxon>
        <taxon>Bacteroidales</taxon>
        <taxon>Tannerellaceae</taxon>
        <taxon>Parabacteroides</taxon>
    </lineage>
</organism>
<evidence type="ECO:0000313" key="12">
    <source>
        <dbReference type="Proteomes" id="UP000441358"/>
    </source>
</evidence>